<dbReference type="Gene3D" id="1.10.260.40">
    <property type="entry name" value="lambda repressor-like DNA-binding domains"/>
    <property type="match status" value="1"/>
</dbReference>
<dbReference type="InterPro" id="IPR010982">
    <property type="entry name" value="Lambda_DNA-bd_dom_sf"/>
</dbReference>
<comment type="caution">
    <text evidence="2">The sequence shown here is derived from an EMBL/GenBank/DDBJ whole genome shotgun (WGS) entry which is preliminary data.</text>
</comment>
<accession>A0A0R3JRU7</accession>
<sequence length="128" mass="15114">MKQYPNMIMENKDLVEFIQKHSNINGKEYRNVIELMQIFINLYKTVDYTVVKRNIRRLRKERGIKKSVLAEKAGLSEGVYINLENVSYKYKPTLQMIIKLAYAFDCSLYDFIMPLEDEEKGISYKSLG</sequence>
<dbReference type="PROSITE" id="PS50943">
    <property type="entry name" value="HTH_CROC1"/>
    <property type="match status" value="1"/>
</dbReference>
<dbReference type="InterPro" id="IPR001387">
    <property type="entry name" value="Cro/C1-type_HTH"/>
</dbReference>
<protein>
    <submittedName>
        <fullName evidence="2">Helix-turn-helix domain protein</fullName>
    </submittedName>
</protein>
<organism evidence="2 3">
    <name type="scientific">Caloramator mitchellensis</name>
    <dbReference type="NCBI Taxonomy" id="908809"/>
    <lineage>
        <taxon>Bacteria</taxon>
        <taxon>Bacillati</taxon>
        <taxon>Bacillota</taxon>
        <taxon>Clostridia</taxon>
        <taxon>Eubacteriales</taxon>
        <taxon>Clostridiaceae</taxon>
        <taxon>Caloramator</taxon>
    </lineage>
</organism>
<dbReference type="CDD" id="cd00093">
    <property type="entry name" value="HTH_XRE"/>
    <property type="match status" value="1"/>
</dbReference>
<dbReference type="EMBL" id="LKHP01000013">
    <property type="protein sequence ID" value="KRQ86215.1"/>
    <property type="molecule type" value="Genomic_DNA"/>
</dbReference>
<feature type="domain" description="HTH cro/C1-type" evidence="1">
    <location>
        <begin position="55"/>
        <end position="111"/>
    </location>
</feature>
<dbReference type="AlphaFoldDB" id="A0A0R3JRU7"/>
<dbReference type="OrthoDB" id="2034592at2"/>
<dbReference type="RefSeq" id="WP_057979266.1">
    <property type="nucleotide sequence ID" value="NZ_LKHP01000013.1"/>
</dbReference>
<keyword evidence="3" id="KW-1185">Reference proteome</keyword>
<dbReference type="Proteomes" id="UP000052015">
    <property type="component" value="Unassembled WGS sequence"/>
</dbReference>
<dbReference type="SUPFAM" id="SSF47413">
    <property type="entry name" value="lambda repressor-like DNA-binding domains"/>
    <property type="match status" value="1"/>
</dbReference>
<dbReference type="STRING" id="908809.ABG79_01945"/>
<reference evidence="2 3" key="1">
    <citation type="submission" date="2015-09" db="EMBL/GenBank/DDBJ databases">
        <title>Draft genome sequence of a Caloramator mitchellensis, a moderate thermophile from the Great Artesian Basin of Australia.</title>
        <authorList>
            <person name="Patel B.K."/>
        </authorList>
    </citation>
    <scope>NUCLEOTIDE SEQUENCE [LARGE SCALE GENOMIC DNA]</scope>
    <source>
        <strain evidence="2 3">VF08</strain>
    </source>
</reference>
<evidence type="ECO:0000259" key="1">
    <source>
        <dbReference type="PROSITE" id="PS50943"/>
    </source>
</evidence>
<name>A0A0R3JRU7_CALMK</name>
<dbReference type="GO" id="GO:0003677">
    <property type="term" value="F:DNA binding"/>
    <property type="evidence" value="ECO:0007669"/>
    <property type="project" value="InterPro"/>
</dbReference>
<evidence type="ECO:0000313" key="3">
    <source>
        <dbReference type="Proteomes" id="UP000052015"/>
    </source>
</evidence>
<evidence type="ECO:0000313" key="2">
    <source>
        <dbReference type="EMBL" id="KRQ86215.1"/>
    </source>
</evidence>
<dbReference type="Pfam" id="PF01381">
    <property type="entry name" value="HTH_3"/>
    <property type="match status" value="1"/>
</dbReference>
<dbReference type="SMART" id="SM00530">
    <property type="entry name" value="HTH_XRE"/>
    <property type="match status" value="1"/>
</dbReference>
<proteinExistence type="predicted"/>
<gene>
    <name evidence="2" type="ORF">ABG79_01945</name>
</gene>